<dbReference type="Gene3D" id="3.20.20.150">
    <property type="entry name" value="Divalent-metal-dependent TIM barrel enzymes"/>
    <property type="match status" value="1"/>
</dbReference>
<dbReference type="InterPro" id="IPR013022">
    <property type="entry name" value="Xyl_isomerase-like_TIM-brl"/>
</dbReference>
<dbReference type="Proteomes" id="UP000234662">
    <property type="component" value="Unassembled WGS sequence"/>
</dbReference>
<dbReference type="RefSeq" id="WP_101819802.1">
    <property type="nucleotide sequence ID" value="NZ_PKJC01000004.1"/>
</dbReference>
<dbReference type="InterPro" id="IPR050312">
    <property type="entry name" value="IolE/XylAMocC-like"/>
</dbReference>
<evidence type="ECO:0000313" key="3">
    <source>
        <dbReference type="Proteomes" id="UP000234662"/>
    </source>
</evidence>
<dbReference type="STRING" id="2055.BCM27_20750"/>
<evidence type="ECO:0000259" key="1">
    <source>
        <dbReference type="Pfam" id="PF01261"/>
    </source>
</evidence>
<gene>
    <name evidence="2" type="ORF">CYJ73_08480</name>
</gene>
<sequence>MRLSECSLNSATIRGSSLDEVLDLAVRYGFGGVGLWRDVLEGPDLRDARGRLDDAGLRVTSVCRGGMFPQPTESLRRERLDDNRRAVDQARALGADCLVLVCGPPLTGDLDSARRQIREGIEQLIPYAVEAGVALAVEPFHPMLAATRSAITSLREGAALTESIDHPLVGLAVDSYHVWWETDLREQIIGTGHRMLSVQLADWCTPIDDELTSRGMPGEGTIDIAAFVADCRSAGYSGLVEVEVLSSRWWKMPAAETVAAAAAALTSIGEPLPSS</sequence>
<protein>
    <submittedName>
        <fullName evidence="2">Xylose isomerase</fullName>
    </submittedName>
</protein>
<organism evidence="2 3">
    <name type="scientific">Gordonia terrae</name>
    <dbReference type="NCBI Taxonomy" id="2055"/>
    <lineage>
        <taxon>Bacteria</taxon>
        <taxon>Bacillati</taxon>
        <taxon>Actinomycetota</taxon>
        <taxon>Actinomycetes</taxon>
        <taxon>Mycobacteriales</taxon>
        <taxon>Gordoniaceae</taxon>
        <taxon>Gordonia</taxon>
    </lineage>
</organism>
<dbReference type="PANTHER" id="PTHR12110:SF52">
    <property type="entry name" value="XYLOSE ISOMERASE"/>
    <property type="match status" value="1"/>
</dbReference>
<dbReference type="Pfam" id="PF01261">
    <property type="entry name" value="AP_endonuc_2"/>
    <property type="match status" value="1"/>
</dbReference>
<feature type="domain" description="Xylose isomerase-like TIM barrel" evidence="1">
    <location>
        <begin position="22"/>
        <end position="264"/>
    </location>
</feature>
<keyword evidence="2" id="KW-0413">Isomerase</keyword>
<dbReference type="CDD" id="cd00945">
    <property type="entry name" value="Aldolase_Class_I"/>
    <property type="match status" value="1"/>
</dbReference>
<comment type="caution">
    <text evidence="2">The sequence shown here is derived from an EMBL/GenBank/DDBJ whole genome shotgun (WGS) entry which is preliminary data.</text>
</comment>
<dbReference type="PANTHER" id="PTHR12110">
    <property type="entry name" value="HYDROXYPYRUVATE ISOMERASE"/>
    <property type="match status" value="1"/>
</dbReference>
<proteinExistence type="predicted"/>
<dbReference type="AlphaFoldDB" id="A0A2I1RAJ3"/>
<dbReference type="EMBL" id="PKJC01000004">
    <property type="protein sequence ID" value="PKZ66163.1"/>
    <property type="molecule type" value="Genomic_DNA"/>
</dbReference>
<reference evidence="2 3" key="1">
    <citation type="submission" date="2017-12" db="EMBL/GenBank/DDBJ databases">
        <title>Phylogenetic diversity of female urinary microbiome.</title>
        <authorList>
            <person name="Thomas-White K."/>
            <person name="Wolfe A.J."/>
        </authorList>
    </citation>
    <scope>NUCLEOTIDE SEQUENCE [LARGE SCALE GENOMIC DNA]</scope>
    <source>
        <strain evidence="2 3">UMB0777</strain>
    </source>
</reference>
<name>A0A2I1RAJ3_9ACTN</name>
<dbReference type="InterPro" id="IPR036237">
    <property type="entry name" value="Xyl_isomerase-like_sf"/>
</dbReference>
<dbReference type="GO" id="GO:0016853">
    <property type="term" value="F:isomerase activity"/>
    <property type="evidence" value="ECO:0007669"/>
    <property type="project" value="UniProtKB-KW"/>
</dbReference>
<accession>A0A2I1RAJ3</accession>
<dbReference type="SUPFAM" id="SSF51658">
    <property type="entry name" value="Xylose isomerase-like"/>
    <property type="match status" value="1"/>
</dbReference>
<evidence type="ECO:0000313" key="2">
    <source>
        <dbReference type="EMBL" id="PKZ66163.1"/>
    </source>
</evidence>